<feature type="compositionally biased region" description="Polar residues" evidence="1">
    <location>
        <begin position="119"/>
        <end position="143"/>
    </location>
</feature>
<keyword evidence="3" id="KW-1185">Reference proteome</keyword>
<feature type="region of interest" description="Disordered" evidence="1">
    <location>
        <begin position="716"/>
        <end position="740"/>
    </location>
</feature>
<feature type="compositionally biased region" description="Basic residues" evidence="1">
    <location>
        <begin position="469"/>
        <end position="481"/>
    </location>
</feature>
<feature type="compositionally biased region" description="Acidic residues" evidence="1">
    <location>
        <begin position="487"/>
        <end position="497"/>
    </location>
</feature>
<feature type="region of interest" description="Disordered" evidence="1">
    <location>
        <begin position="105"/>
        <end position="148"/>
    </location>
</feature>
<dbReference type="Proteomes" id="UP000696280">
    <property type="component" value="Unassembled WGS sequence"/>
</dbReference>
<dbReference type="EMBL" id="CAJVRL010000060">
    <property type="protein sequence ID" value="CAG8955158.1"/>
    <property type="molecule type" value="Genomic_DNA"/>
</dbReference>
<evidence type="ECO:0000313" key="3">
    <source>
        <dbReference type="Proteomes" id="UP000696280"/>
    </source>
</evidence>
<feature type="compositionally biased region" description="Low complexity" evidence="1">
    <location>
        <begin position="452"/>
        <end position="468"/>
    </location>
</feature>
<dbReference type="AlphaFoldDB" id="A0A9N9KYL5"/>
<feature type="compositionally biased region" description="Basic and acidic residues" evidence="1">
    <location>
        <begin position="19"/>
        <end position="29"/>
    </location>
</feature>
<feature type="compositionally biased region" description="Polar residues" evidence="1">
    <location>
        <begin position="765"/>
        <end position="776"/>
    </location>
</feature>
<dbReference type="PANTHER" id="PTHR38166:SF1">
    <property type="entry name" value="C2H2-TYPE DOMAIN-CONTAINING PROTEIN"/>
    <property type="match status" value="1"/>
</dbReference>
<sequence>MELNPNTRTSSRGLASSNGHEKNLEKPDSQDVLEFAPNRSTELFGFDPLFDKTLNNFSGALPHLNLQSPEVHPENVAVLNDRWANTIDCDELSLAFQKFENGVGGESSDVSAYSSISSNDTPSSRISDMSAYSTITPNDTPASSKYEGPDPTLYSYDGVNLDMGGNFFDREWMQLTSIAGTVEKPPTYPFDEIYELDPWNQFQTTVLGGLSQRVTNIGNISRGNYVAQHQTPMQSRGITSCKSQPFLREQDRVENENKMHSGQELTLVSGRDQNFALNRHSDVEADRKTTNHQEYCLVDENEEIYRSKDETTPPVSESQPKMHFQLGVVEQGERQSSLASQISHTDNDSSVPTERQESALADSDCSAGFETDSTWSEDCSDGAEDEIDITAVYEHLQQFKSSFYQSSTPGIEDSSQQVQLLLSPMRRQIVDRIMKEFWIIFNQEWSASFQKHSGGSPQSTSSSVSQHNSKAKKQSGHQQGKRCREDENNEDPEEDEGRDSKRPRLDLSPHKAPENHLKFACPYRKHNPRTYCHRFRRWRCCALSPLDTIARVKGHLYRYHRISQCPRCKTLHAGPDDLEQHTLAVKSCELNHEPPAEGITDSIEKKLKSRKKAHRAQSQAERWQELYRILFPGEEVPSPYYETTRDDIICSPESEELASYEEYSRRELPRFFQSALETAIATEAQPIEERLRSQLVGMIQDCQDRVFATYKANRSVNTSMSNSQSPLHVDDNDGNSQSGRTGIIKSLYERAPSQTSNGFHPEPALTTNFSSENAPSDSGYFSERLPPNSESTKTTDVLTSDSVIADSQQNQHSSDATQGVHTSSEEMITALYFPIEEVSLQQMNGYEFQDMPSFKIDQPFSFDEVFDGFNVDDFMPLNDELVQENTDRELFS</sequence>
<feature type="region of interest" description="Disordered" evidence="1">
    <location>
        <begin position="449"/>
        <end position="511"/>
    </location>
</feature>
<evidence type="ECO:0000313" key="2">
    <source>
        <dbReference type="EMBL" id="CAG8955158.1"/>
    </source>
</evidence>
<name>A0A9N9KYL5_9HELO</name>
<feature type="compositionally biased region" description="Polar residues" evidence="1">
    <location>
        <begin position="716"/>
        <end position="726"/>
    </location>
</feature>
<organism evidence="2 3">
    <name type="scientific">Hymenoscyphus fraxineus</name>
    <dbReference type="NCBI Taxonomy" id="746836"/>
    <lineage>
        <taxon>Eukaryota</taxon>
        <taxon>Fungi</taxon>
        <taxon>Dikarya</taxon>
        <taxon>Ascomycota</taxon>
        <taxon>Pezizomycotina</taxon>
        <taxon>Leotiomycetes</taxon>
        <taxon>Helotiales</taxon>
        <taxon>Helotiaceae</taxon>
        <taxon>Hymenoscyphus</taxon>
    </lineage>
</organism>
<feature type="region of interest" description="Disordered" evidence="1">
    <location>
        <begin position="752"/>
        <end position="796"/>
    </location>
</feature>
<feature type="compositionally biased region" description="Low complexity" evidence="1">
    <location>
        <begin position="107"/>
        <end position="118"/>
    </location>
</feature>
<accession>A0A9N9KYL5</accession>
<feature type="compositionally biased region" description="Basic and acidic residues" evidence="1">
    <location>
        <begin position="498"/>
        <end position="511"/>
    </location>
</feature>
<feature type="compositionally biased region" description="Polar residues" evidence="1">
    <location>
        <begin position="1"/>
        <end position="18"/>
    </location>
</feature>
<dbReference type="OrthoDB" id="5382659at2759"/>
<reference evidence="2" key="1">
    <citation type="submission" date="2021-07" db="EMBL/GenBank/DDBJ databases">
        <authorList>
            <person name="Durling M."/>
        </authorList>
    </citation>
    <scope>NUCLEOTIDE SEQUENCE</scope>
</reference>
<feature type="region of interest" description="Disordered" evidence="1">
    <location>
        <begin position="1"/>
        <end position="31"/>
    </location>
</feature>
<proteinExistence type="predicted"/>
<dbReference type="PANTHER" id="PTHR38166">
    <property type="entry name" value="C2H2-TYPE DOMAIN-CONTAINING PROTEIN-RELATED"/>
    <property type="match status" value="1"/>
</dbReference>
<feature type="region of interest" description="Disordered" evidence="1">
    <location>
        <begin position="330"/>
        <end position="381"/>
    </location>
</feature>
<protein>
    <submittedName>
        <fullName evidence="2">Uncharacterized protein</fullName>
    </submittedName>
</protein>
<gene>
    <name evidence="2" type="ORF">HYFRA_00007174</name>
</gene>
<comment type="caution">
    <text evidence="2">The sequence shown here is derived from an EMBL/GenBank/DDBJ whole genome shotgun (WGS) entry which is preliminary data.</text>
</comment>
<evidence type="ECO:0000256" key="1">
    <source>
        <dbReference type="SAM" id="MobiDB-lite"/>
    </source>
</evidence>
<feature type="compositionally biased region" description="Polar residues" evidence="1">
    <location>
        <begin position="334"/>
        <end position="353"/>
    </location>
</feature>